<reference evidence="1" key="1">
    <citation type="submission" date="2023-05" db="EMBL/GenBank/DDBJ databases">
        <authorList>
            <consortium name="ELIXIR-Norway"/>
        </authorList>
    </citation>
    <scope>NUCLEOTIDE SEQUENCE</scope>
</reference>
<protein>
    <submittedName>
        <fullName evidence="1">Uncharacterized protein</fullName>
    </submittedName>
</protein>
<dbReference type="Proteomes" id="UP001162501">
    <property type="component" value="Chromosome 7"/>
</dbReference>
<sequence>MVRFPARASQPGSLASLVPPWDSHLPGPPLRGNDETPVSPMNRFSFSSTVLVVKVFRAAPDPPCPSPAPPFPASQPALWSPAPFRETPVHVSAAPLRAT</sequence>
<evidence type="ECO:0000313" key="1">
    <source>
        <dbReference type="EMBL" id="CAN0550536.1"/>
    </source>
</evidence>
<proteinExistence type="predicted"/>
<accession>A0AC60A391</accession>
<dbReference type="EMBL" id="OX596091">
    <property type="protein sequence ID" value="CAN0550536.1"/>
    <property type="molecule type" value="Genomic_DNA"/>
</dbReference>
<gene>
    <name evidence="1" type="ORF">MRATA1EN22A_LOCUS26125</name>
</gene>
<evidence type="ECO:0000313" key="2">
    <source>
        <dbReference type="Proteomes" id="UP001162501"/>
    </source>
</evidence>
<name>A0AC60A391_RANTA</name>
<organism evidence="1 2">
    <name type="scientific">Rangifer tarandus platyrhynchus</name>
    <name type="common">Svalbard reindeer</name>
    <dbReference type="NCBI Taxonomy" id="3082113"/>
    <lineage>
        <taxon>Eukaryota</taxon>
        <taxon>Metazoa</taxon>
        <taxon>Chordata</taxon>
        <taxon>Craniata</taxon>
        <taxon>Vertebrata</taxon>
        <taxon>Euteleostomi</taxon>
        <taxon>Mammalia</taxon>
        <taxon>Eutheria</taxon>
        <taxon>Laurasiatheria</taxon>
        <taxon>Artiodactyla</taxon>
        <taxon>Ruminantia</taxon>
        <taxon>Pecora</taxon>
        <taxon>Cervidae</taxon>
        <taxon>Odocoileinae</taxon>
        <taxon>Rangifer</taxon>
    </lineage>
</organism>
<reference evidence="1" key="2">
    <citation type="submission" date="2025-03" db="EMBL/GenBank/DDBJ databases">
        <authorList>
            <consortium name="ELIXIR-Norway"/>
            <consortium name="Elixir Norway"/>
        </authorList>
    </citation>
    <scope>NUCLEOTIDE SEQUENCE</scope>
</reference>